<evidence type="ECO:0000256" key="5">
    <source>
        <dbReference type="PROSITE-ProRule" id="PRU00418"/>
    </source>
</evidence>
<keyword evidence="2" id="KW-0762">Sugar transport</keyword>
<evidence type="ECO:0000256" key="1">
    <source>
        <dbReference type="ARBA" id="ARBA00022448"/>
    </source>
</evidence>
<organism evidence="7 8">
    <name type="scientific">Propionibacterium cyclohexanicum</name>
    <dbReference type="NCBI Taxonomy" id="64702"/>
    <lineage>
        <taxon>Bacteria</taxon>
        <taxon>Bacillati</taxon>
        <taxon>Actinomycetota</taxon>
        <taxon>Actinomycetes</taxon>
        <taxon>Propionibacteriales</taxon>
        <taxon>Propionibacteriaceae</taxon>
        <taxon>Propionibacterium</taxon>
    </lineage>
</organism>
<dbReference type="EMBL" id="FOGZ01000013">
    <property type="protein sequence ID" value="SER83874.1"/>
    <property type="molecule type" value="Genomic_DNA"/>
</dbReference>
<accession>A0A1H9SFX4</accession>
<keyword evidence="8" id="KW-1185">Reference proteome</keyword>
<dbReference type="AlphaFoldDB" id="A0A1H9SFX4"/>
<dbReference type="SUPFAM" id="SSF46973">
    <property type="entry name" value="Enzyme IIa from lactose specific PTS, IIa-lac"/>
    <property type="match status" value="1"/>
</dbReference>
<dbReference type="Pfam" id="PF02255">
    <property type="entry name" value="PTS_IIA"/>
    <property type="match status" value="1"/>
</dbReference>
<dbReference type="Proteomes" id="UP000198815">
    <property type="component" value="Unassembled WGS sequence"/>
</dbReference>
<feature type="compositionally biased region" description="Polar residues" evidence="6">
    <location>
        <begin position="21"/>
        <end position="30"/>
    </location>
</feature>
<sequence length="141" mass="15190">MPPSSTVWLMDDGRSGAPAGASSQPDNPTSELSTFSFRIIALAGEAHSLAVQSIRASQHSDFAEAGTLLERAEARLTDCHEVQTEALTAHARGEQLPVDILLIHAQDHLSMASTMIEDAQVFLDIYRRLATSPANPIPLEE</sequence>
<feature type="modified residue" description="Phosphohistidine; by HPr" evidence="5">
    <location>
        <position position="104"/>
    </location>
</feature>
<dbReference type="PANTHER" id="PTHR34382:SF7">
    <property type="entry name" value="PTS SYSTEM N,N'-DIACETYLCHITOBIOSE-SPECIFIC EIIA COMPONENT"/>
    <property type="match status" value="1"/>
</dbReference>
<evidence type="ECO:0000256" key="4">
    <source>
        <dbReference type="ARBA" id="ARBA00022683"/>
    </source>
</evidence>
<dbReference type="STRING" id="64702.SAMN05443377_11328"/>
<keyword evidence="3" id="KW-0808">Transferase</keyword>
<evidence type="ECO:0000313" key="7">
    <source>
        <dbReference type="EMBL" id="SER83874.1"/>
    </source>
</evidence>
<feature type="region of interest" description="Disordered" evidence="6">
    <location>
        <begin position="1"/>
        <end position="30"/>
    </location>
</feature>
<dbReference type="PANTHER" id="PTHR34382">
    <property type="entry name" value="PTS SYSTEM N,N'-DIACETYLCHITOBIOSE-SPECIFIC EIIA COMPONENT"/>
    <property type="match status" value="1"/>
</dbReference>
<dbReference type="Gene3D" id="1.20.58.80">
    <property type="entry name" value="Phosphotransferase system, lactose/cellobiose-type IIA subunit"/>
    <property type="match status" value="1"/>
</dbReference>
<dbReference type="GO" id="GO:0009401">
    <property type="term" value="P:phosphoenolpyruvate-dependent sugar phosphotransferase system"/>
    <property type="evidence" value="ECO:0007669"/>
    <property type="project" value="UniProtKB-KW"/>
</dbReference>
<protein>
    <submittedName>
        <fullName evidence="7">PTS system, cellobiose-specific IIA component</fullName>
    </submittedName>
</protein>
<evidence type="ECO:0000256" key="2">
    <source>
        <dbReference type="ARBA" id="ARBA00022597"/>
    </source>
</evidence>
<dbReference type="InterPro" id="IPR003188">
    <property type="entry name" value="PTS_IIA_lac/cel"/>
</dbReference>
<evidence type="ECO:0000256" key="6">
    <source>
        <dbReference type="SAM" id="MobiDB-lite"/>
    </source>
</evidence>
<dbReference type="PROSITE" id="PS51095">
    <property type="entry name" value="PTS_EIIA_TYPE_3"/>
    <property type="match status" value="1"/>
</dbReference>
<proteinExistence type="predicted"/>
<keyword evidence="1" id="KW-0813">Transport</keyword>
<dbReference type="OrthoDB" id="389577at2"/>
<evidence type="ECO:0000313" key="8">
    <source>
        <dbReference type="Proteomes" id="UP000198815"/>
    </source>
</evidence>
<dbReference type="InterPro" id="IPR036542">
    <property type="entry name" value="PTS_IIA_lac/cel_sf"/>
</dbReference>
<evidence type="ECO:0000256" key="3">
    <source>
        <dbReference type="ARBA" id="ARBA00022679"/>
    </source>
</evidence>
<reference evidence="7 8" key="1">
    <citation type="submission" date="2016-10" db="EMBL/GenBank/DDBJ databases">
        <authorList>
            <person name="de Groot N.N."/>
        </authorList>
    </citation>
    <scope>NUCLEOTIDE SEQUENCE [LARGE SCALE GENOMIC DNA]</scope>
    <source>
        <strain evidence="7 8">DSM 16859</strain>
    </source>
</reference>
<dbReference type="GO" id="GO:0016740">
    <property type="term" value="F:transferase activity"/>
    <property type="evidence" value="ECO:0007669"/>
    <property type="project" value="UniProtKB-KW"/>
</dbReference>
<keyword evidence="4" id="KW-0598">Phosphotransferase system</keyword>
<name>A0A1H9SFX4_9ACTN</name>
<gene>
    <name evidence="7" type="ORF">SAMN05443377_11328</name>
</gene>